<dbReference type="Proteomes" id="UP000054359">
    <property type="component" value="Unassembled WGS sequence"/>
</dbReference>
<dbReference type="PANTHER" id="PTHR23082">
    <property type="entry name" value="TRANSCRIPTION INITIATION FACTOR IIIC TFIIIC , POLYPEPTIDE 3-RELATED"/>
    <property type="match status" value="1"/>
</dbReference>
<evidence type="ECO:0000256" key="2">
    <source>
        <dbReference type="SAM" id="MobiDB-lite"/>
    </source>
</evidence>
<feature type="region of interest" description="Disordered" evidence="2">
    <location>
        <begin position="113"/>
        <end position="149"/>
    </location>
</feature>
<feature type="compositionally biased region" description="Acidic residues" evidence="2">
    <location>
        <begin position="69"/>
        <end position="87"/>
    </location>
</feature>
<keyword evidence="4" id="KW-1185">Reference proteome</keyword>
<dbReference type="Gene3D" id="1.25.40.10">
    <property type="entry name" value="Tetratricopeptide repeat domain"/>
    <property type="match status" value="1"/>
</dbReference>
<organism evidence="3 4">
    <name type="scientific">Stegodyphus mimosarum</name>
    <name type="common">African social velvet spider</name>
    <dbReference type="NCBI Taxonomy" id="407821"/>
    <lineage>
        <taxon>Eukaryota</taxon>
        <taxon>Metazoa</taxon>
        <taxon>Ecdysozoa</taxon>
        <taxon>Arthropoda</taxon>
        <taxon>Chelicerata</taxon>
        <taxon>Arachnida</taxon>
        <taxon>Araneae</taxon>
        <taxon>Araneomorphae</taxon>
        <taxon>Entelegynae</taxon>
        <taxon>Eresoidea</taxon>
        <taxon>Eresidae</taxon>
        <taxon>Stegodyphus</taxon>
    </lineage>
</organism>
<dbReference type="PANTHER" id="PTHR23082:SF0">
    <property type="entry name" value="GENERAL TRANSCRIPTION FACTOR 3C POLYPEPTIDE 3"/>
    <property type="match status" value="1"/>
</dbReference>
<dbReference type="InterPro" id="IPR019734">
    <property type="entry name" value="TPR_rpt"/>
</dbReference>
<dbReference type="OrthoDB" id="151490at2759"/>
<keyword evidence="1" id="KW-0802">TPR repeat</keyword>
<dbReference type="InterPro" id="IPR011990">
    <property type="entry name" value="TPR-like_helical_dom_sf"/>
</dbReference>
<dbReference type="EMBL" id="KK113854">
    <property type="protein sequence ID" value="KFM61206.1"/>
    <property type="molecule type" value="Genomic_DNA"/>
</dbReference>
<dbReference type="AlphaFoldDB" id="A0A087T7W7"/>
<dbReference type="SUPFAM" id="SSF48452">
    <property type="entry name" value="TPR-like"/>
    <property type="match status" value="1"/>
</dbReference>
<protein>
    <submittedName>
        <fullName evidence="3">General transcription factor 3C polypeptide 3</fullName>
    </submittedName>
</protein>
<dbReference type="PROSITE" id="PS50005">
    <property type="entry name" value="TPR"/>
    <property type="match status" value="1"/>
</dbReference>
<evidence type="ECO:0000313" key="3">
    <source>
        <dbReference type="EMBL" id="KFM61206.1"/>
    </source>
</evidence>
<dbReference type="InterPro" id="IPR039340">
    <property type="entry name" value="Tfc4/TFIIIC-102/Sfc4"/>
</dbReference>
<accession>A0A087T7W7</accession>
<sequence length="369" mass="42311">MDDDPMEGTSELFASVLSDVTPEEWENYKQLNKYGNYIVDSATDDDSCMSDRSVSPCREEMVANVELVEDEEADEVASEASDDEENDSGQTAWGCDAAVKYVNGEITFSELNDIMENKKPKRHPRKRRRIEKEPKEPMQESQIEKEHREYEMELKNKKKRGRRKMSHLPKELEGLMGAAHVKFAQGETEDAIKMCMELIRLAPTAQEPFQTLGVIYDAIGEPRKSLQCYLVAACLDPSDTEEWIRLADLSLEQNKIAQAISCYSYAIRNEPDNVPFLWERCNLYERIGDRKKALAGYEQILKHLSAPEAGQKCVEMSREIAKVHYENTDYINAIKVLEMAFTKFPSLITSEDVNFLLELQLNQKFYISA</sequence>
<gene>
    <name evidence="3" type="ORF">X975_03159</name>
</gene>
<reference evidence="3 4" key="1">
    <citation type="submission" date="2013-11" db="EMBL/GenBank/DDBJ databases">
        <title>Genome sequencing of Stegodyphus mimosarum.</title>
        <authorList>
            <person name="Bechsgaard J."/>
        </authorList>
    </citation>
    <scope>NUCLEOTIDE SEQUENCE [LARGE SCALE GENOMIC DNA]</scope>
</reference>
<dbReference type="GO" id="GO:0000127">
    <property type="term" value="C:transcription factor TFIIIC complex"/>
    <property type="evidence" value="ECO:0007669"/>
    <property type="project" value="TreeGrafter"/>
</dbReference>
<feature type="repeat" description="TPR" evidence="1">
    <location>
        <begin position="240"/>
        <end position="273"/>
    </location>
</feature>
<dbReference type="SMART" id="SM00028">
    <property type="entry name" value="TPR"/>
    <property type="match status" value="4"/>
</dbReference>
<dbReference type="GO" id="GO:0006383">
    <property type="term" value="P:transcription by RNA polymerase III"/>
    <property type="evidence" value="ECO:0007669"/>
    <property type="project" value="InterPro"/>
</dbReference>
<name>A0A087T7W7_STEMI</name>
<feature type="region of interest" description="Disordered" evidence="2">
    <location>
        <begin position="69"/>
        <end position="93"/>
    </location>
</feature>
<evidence type="ECO:0000256" key="1">
    <source>
        <dbReference type="PROSITE-ProRule" id="PRU00339"/>
    </source>
</evidence>
<proteinExistence type="predicted"/>
<evidence type="ECO:0000313" key="4">
    <source>
        <dbReference type="Proteomes" id="UP000054359"/>
    </source>
</evidence>
<feature type="compositionally biased region" description="Basic and acidic residues" evidence="2">
    <location>
        <begin position="130"/>
        <end position="149"/>
    </location>
</feature>
<feature type="compositionally biased region" description="Basic residues" evidence="2">
    <location>
        <begin position="119"/>
        <end position="129"/>
    </location>
</feature>
<feature type="non-terminal residue" evidence="3">
    <location>
        <position position="369"/>
    </location>
</feature>
<dbReference type="STRING" id="407821.A0A087T7W7"/>